<gene>
    <name evidence="2" type="ORF">HU200_015700</name>
</gene>
<dbReference type="PANTHER" id="PTHR33115:SF82">
    <property type="entry name" value="OS12G0285100 PROTEIN"/>
    <property type="match status" value="1"/>
</dbReference>
<dbReference type="PANTHER" id="PTHR33115">
    <property type="entry name" value="ARM REPEAT SUPERFAMILY PROTEIN"/>
    <property type="match status" value="1"/>
</dbReference>
<dbReference type="SUPFAM" id="SSF48371">
    <property type="entry name" value="ARM repeat"/>
    <property type="match status" value="1"/>
</dbReference>
<protein>
    <submittedName>
        <fullName evidence="2">Uncharacterized protein</fullName>
    </submittedName>
</protein>
<reference evidence="2" key="1">
    <citation type="submission" date="2020-07" db="EMBL/GenBank/DDBJ databases">
        <title>Genome sequence and genetic diversity analysis of an under-domesticated orphan crop, white fonio (Digitaria exilis).</title>
        <authorList>
            <person name="Bennetzen J.L."/>
            <person name="Chen S."/>
            <person name="Ma X."/>
            <person name="Wang X."/>
            <person name="Yssel A.E.J."/>
            <person name="Chaluvadi S.R."/>
            <person name="Johnson M."/>
            <person name="Gangashetty P."/>
            <person name="Hamidou F."/>
            <person name="Sanogo M.D."/>
            <person name="Zwaenepoel A."/>
            <person name="Wallace J."/>
            <person name="Van De Peer Y."/>
            <person name="Van Deynze A."/>
        </authorList>
    </citation>
    <scope>NUCLEOTIDE SEQUENCE</scope>
    <source>
        <tissue evidence="2">Leaves</tissue>
    </source>
</reference>
<keyword evidence="1" id="KW-0812">Transmembrane</keyword>
<keyword evidence="3" id="KW-1185">Reference proteome</keyword>
<feature type="transmembrane region" description="Helical" evidence="1">
    <location>
        <begin position="144"/>
        <end position="164"/>
    </location>
</feature>
<dbReference type="OrthoDB" id="680559at2759"/>
<dbReference type="InterPro" id="IPR016024">
    <property type="entry name" value="ARM-type_fold"/>
</dbReference>
<proteinExistence type="predicted"/>
<dbReference type="AlphaFoldDB" id="A0A835F8K2"/>
<comment type="caution">
    <text evidence="2">The sequence shown here is derived from an EMBL/GenBank/DDBJ whole genome shotgun (WGS) entry which is preliminary data.</text>
</comment>
<organism evidence="2 3">
    <name type="scientific">Digitaria exilis</name>
    <dbReference type="NCBI Taxonomy" id="1010633"/>
    <lineage>
        <taxon>Eukaryota</taxon>
        <taxon>Viridiplantae</taxon>
        <taxon>Streptophyta</taxon>
        <taxon>Embryophyta</taxon>
        <taxon>Tracheophyta</taxon>
        <taxon>Spermatophyta</taxon>
        <taxon>Magnoliopsida</taxon>
        <taxon>Liliopsida</taxon>
        <taxon>Poales</taxon>
        <taxon>Poaceae</taxon>
        <taxon>PACMAD clade</taxon>
        <taxon>Panicoideae</taxon>
        <taxon>Panicodae</taxon>
        <taxon>Paniceae</taxon>
        <taxon>Anthephorinae</taxon>
        <taxon>Digitaria</taxon>
    </lineage>
</organism>
<dbReference type="InterPro" id="IPR011989">
    <property type="entry name" value="ARM-like"/>
</dbReference>
<sequence>MGYLSMAVTGTGMLVFTWSTVVLLGGFLDKLDTVDFWSVTVITFVQTRVFDVFLKGNISNIGYSFTRLGEAALYIGLTRKDRYRLCSVTGMVRLLVFTVLLCPLFALYMFGLFVSPWISLWRLLRTINGQGYRPLEETDNLKPALLMLYSLALLQGVLFYYWVVSKFEEKRLVKRVAEAYEIDEEDKARVEPVSNYLHAIRAACENDPSFARGRNFVTYAVDLMESNSPANYIHGARILDTIIRQINSNIDRSVVKSQETLIANMIGSSSSSDTIKTLVRMLDTKNPDDQETWFCVMRIVAYFAKEISLDKIMNGIRSISSLLEYQGDATREHEVFCAAMKILSELAKDEGNLKHMSNTDGITKKIVTVIIKDQCRKFHNNQHDDWLSIARPGMQLINQFVSNSSKSSNAQHLREIQGRANGIKALQTMLECQKCKGDDELRRSVILALTQIISMSEDLSAQHNEANNKLRERFIKSLVVMFLHGSDKISFKNLAGESLAQLSLRSETSAKSILSAEVGIVDALTTVLQNDKNKCRKSAADILKNLCLHYKCEDTNFENLKGAMIRAVPEVRN</sequence>
<accession>A0A835F8K2</accession>
<feature type="transmembrane region" description="Helical" evidence="1">
    <location>
        <begin position="94"/>
        <end position="124"/>
    </location>
</feature>
<evidence type="ECO:0000313" key="2">
    <source>
        <dbReference type="EMBL" id="KAF8731765.1"/>
    </source>
</evidence>
<evidence type="ECO:0000313" key="3">
    <source>
        <dbReference type="Proteomes" id="UP000636709"/>
    </source>
</evidence>
<dbReference type="Gene3D" id="1.25.10.10">
    <property type="entry name" value="Leucine-rich Repeat Variant"/>
    <property type="match status" value="1"/>
</dbReference>
<dbReference type="EMBL" id="JACEFO010001605">
    <property type="protein sequence ID" value="KAF8731765.1"/>
    <property type="molecule type" value="Genomic_DNA"/>
</dbReference>
<evidence type="ECO:0000256" key="1">
    <source>
        <dbReference type="SAM" id="Phobius"/>
    </source>
</evidence>
<dbReference type="Proteomes" id="UP000636709">
    <property type="component" value="Unassembled WGS sequence"/>
</dbReference>
<keyword evidence="1" id="KW-1133">Transmembrane helix</keyword>
<feature type="transmembrane region" description="Helical" evidence="1">
    <location>
        <begin position="6"/>
        <end position="28"/>
    </location>
</feature>
<keyword evidence="1" id="KW-0472">Membrane</keyword>
<name>A0A835F8K2_9POAL</name>